<evidence type="ECO:0000313" key="3">
    <source>
        <dbReference type="Proteomes" id="UP000639403"/>
    </source>
</evidence>
<evidence type="ECO:0000313" key="2">
    <source>
        <dbReference type="EMBL" id="KAF9810018.1"/>
    </source>
</evidence>
<dbReference type="AlphaFoldDB" id="A0A8H7NYX2"/>
<keyword evidence="1" id="KW-0472">Membrane</keyword>
<keyword evidence="1" id="KW-0812">Transmembrane</keyword>
<dbReference type="Proteomes" id="UP000639403">
    <property type="component" value="Unassembled WGS sequence"/>
</dbReference>
<keyword evidence="1" id="KW-1133">Transmembrane helix</keyword>
<evidence type="ECO:0000256" key="1">
    <source>
        <dbReference type="SAM" id="Phobius"/>
    </source>
</evidence>
<feature type="transmembrane region" description="Helical" evidence="1">
    <location>
        <begin position="145"/>
        <end position="168"/>
    </location>
</feature>
<reference evidence="2" key="2">
    <citation type="journal article" name="Front. Microbiol.">
        <title>Degradative Capacity of Two Strains of Rhodonia placenta: From Phenotype to Genotype.</title>
        <authorList>
            <person name="Kolle M."/>
            <person name="Horta M.A.C."/>
            <person name="Nowrousian M."/>
            <person name="Ohm R.A."/>
            <person name="Benz J.P."/>
            <person name="Pilgard A."/>
        </authorList>
    </citation>
    <scope>NUCLEOTIDE SEQUENCE</scope>
    <source>
        <strain evidence="2">FPRL280</strain>
    </source>
</reference>
<accession>A0A8H7NYX2</accession>
<gene>
    <name evidence="2" type="ORF">IEO21_07173</name>
</gene>
<proteinExistence type="predicted"/>
<organism evidence="2 3">
    <name type="scientific">Rhodonia placenta</name>
    <dbReference type="NCBI Taxonomy" id="104341"/>
    <lineage>
        <taxon>Eukaryota</taxon>
        <taxon>Fungi</taxon>
        <taxon>Dikarya</taxon>
        <taxon>Basidiomycota</taxon>
        <taxon>Agaricomycotina</taxon>
        <taxon>Agaricomycetes</taxon>
        <taxon>Polyporales</taxon>
        <taxon>Adustoporiaceae</taxon>
        <taxon>Rhodonia</taxon>
    </lineage>
</organism>
<protein>
    <submittedName>
        <fullName evidence="2">Uncharacterized protein</fullName>
    </submittedName>
</protein>
<comment type="caution">
    <text evidence="2">The sequence shown here is derived from an EMBL/GenBank/DDBJ whole genome shotgun (WGS) entry which is preliminary data.</text>
</comment>
<dbReference type="EMBL" id="JADOXO010000190">
    <property type="protein sequence ID" value="KAF9810018.1"/>
    <property type="molecule type" value="Genomic_DNA"/>
</dbReference>
<sequence>MEAQEAVQCKPSPGYIVQLQCDNARVLFRRKYSYNFGKVNVWALRCSSAGLRAFVSPTPLSFQGPLLRLHSRIASKLPVLEHYLPMLRSRHNTPRQVAKVDWHGRVLYSNGSPVLVSTNLAQSRRAADTMRTSSRSRRKFWRAGLGFRPFKVPLALFLVLLAFMYLLWKLRSGPHQTPGVSPDTELTPEDIWAKSLISSAQQDDQDTAHLIPVPRVDREVLQRLAEAHEEDEMDHRPTSRYPQGVRAEQHHWPPMVTALPETHSGSRKLKSSLQSPAYTTEQIDRQFCNRAPCRLLLPLLIAEHEPHAQAHITQLFALAHALNRTLVLPNVGRGRVGTCFRWDFGVYFDIASAVRSGGGRVMTMDDFRTWVDMRPQAATGQVIYVDEKTTQDTTMHDTSLVEVGIDASMQDRRTKSGQCLKSRFRRLDLSSQQPVSVHLAPVDVWRTLDNNETVVSVLADELSAMLASPKTPVESLLDLQQDHLIQLDPDSDSGADVLLIHWDVHGLQAFSAPQAPIGYSSKLWSLAQMVTPTTPYLAVTWNNEKLFSATFPECALALVSTLSMLLHNATTAQGIETVWLLADNLTLAPSPEGSGSLAVMSSEHRQVMEVLQAAFAPNGELAKWNVTSSQRELARISASGVDVDEQGILEDSGVTDILNKMIAMKSSLFVDAGDACGSSR</sequence>
<name>A0A8H7NYX2_9APHY</name>
<reference evidence="2" key="1">
    <citation type="submission" date="2020-11" db="EMBL/GenBank/DDBJ databases">
        <authorList>
            <person name="Koelle M."/>
            <person name="Horta M.A.C."/>
            <person name="Nowrousian M."/>
            <person name="Ohm R.A."/>
            <person name="Benz P."/>
            <person name="Pilgard A."/>
        </authorList>
    </citation>
    <scope>NUCLEOTIDE SEQUENCE</scope>
    <source>
        <strain evidence="2">FPRL280</strain>
    </source>
</reference>